<dbReference type="Proteomes" id="UP000218282">
    <property type="component" value="Unassembled WGS sequence"/>
</dbReference>
<gene>
    <name evidence="2" type="ORF">RU86_GL002076</name>
</gene>
<name>A0A2A5S1F0_9LACT</name>
<feature type="transmembrane region" description="Helical" evidence="1">
    <location>
        <begin position="51"/>
        <end position="71"/>
    </location>
</feature>
<dbReference type="AlphaFoldDB" id="A0A2A5S1F0"/>
<evidence type="ECO:0008006" key="4">
    <source>
        <dbReference type="Google" id="ProtNLM"/>
    </source>
</evidence>
<organism evidence="2 3">
    <name type="scientific">Pseudolactococcus piscium</name>
    <dbReference type="NCBI Taxonomy" id="1364"/>
    <lineage>
        <taxon>Bacteria</taxon>
        <taxon>Bacillati</taxon>
        <taxon>Bacillota</taxon>
        <taxon>Bacilli</taxon>
        <taxon>Lactobacillales</taxon>
        <taxon>Streptococcaceae</taxon>
        <taxon>Pseudolactococcus</taxon>
    </lineage>
</organism>
<keyword evidence="1" id="KW-1133">Transmembrane helix</keyword>
<evidence type="ECO:0000256" key="1">
    <source>
        <dbReference type="SAM" id="Phobius"/>
    </source>
</evidence>
<sequence length="276" mass="31489">MVEWAKMEVFMLSSHVILTFLTYFPIYAFLGWCLEVIYASVNTSKFVNRGFLNGAVCPIYGVGAVLLIIFLTPLSNHLPLLFLASVMIASLLELVGGYMLEKLFHMRWWDYTEEPFNIGGFICLKFSLMWGIAGVFLMKLIQPMIAGILSHLPATPVLLIICIFYLILITDCLITIIAIAHLNRDLRQVHDLSRLIRAGSDTLAENLGTFAVDTSEKLDNRKDELAESLTKELEELLSHQTRIRARILKAFPNAKHDRDRRALDTLRARYEARRKK</sequence>
<reference evidence="2 3" key="1">
    <citation type="submission" date="2014-12" db="EMBL/GenBank/DDBJ databases">
        <title>Draft genome sequences of 10 type strains of Lactococcus.</title>
        <authorList>
            <person name="Sun Z."/>
            <person name="Zhong Z."/>
            <person name="Liu W."/>
            <person name="Zhang W."/>
            <person name="Zhang H."/>
        </authorList>
    </citation>
    <scope>NUCLEOTIDE SEQUENCE [LARGE SCALE GENOMIC DNA]</scope>
    <source>
        <strain evidence="2 3">DSM 6634</strain>
    </source>
</reference>
<dbReference type="Pfam" id="PF06541">
    <property type="entry name" value="ABC_trans_CmpB"/>
    <property type="match status" value="1"/>
</dbReference>
<protein>
    <recommendedName>
        <fullName evidence="4">Membrane protein (Modular protein)</fullName>
    </recommendedName>
</protein>
<comment type="caution">
    <text evidence="2">The sequence shown here is derived from an EMBL/GenBank/DDBJ whole genome shotgun (WGS) entry which is preliminary data.</text>
</comment>
<feature type="transmembrane region" description="Helical" evidence="1">
    <location>
        <begin position="116"/>
        <end position="137"/>
    </location>
</feature>
<feature type="transmembrane region" description="Helical" evidence="1">
    <location>
        <begin position="157"/>
        <end position="180"/>
    </location>
</feature>
<feature type="transmembrane region" description="Helical" evidence="1">
    <location>
        <begin position="77"/>
        <end position="95"/>
    </location>
</feature>
<evidence type="ECO:0000313" key="2">
    <source>
        <dbReference type="EMBL" id="PCS07301.1"/>
    </source>
</evidence>
<dbReference type="InterPro" id="IPR010540">
    <property type="entry name" value="CmpB_TMEM229"/>
</dbReference>
<keyword evidence="1" id="KW-0812">Transmembrane</keyword>
<feature type="transmembrane region" description="Helical" evidence="1">
    <location>
        <begin position="20"/>
        <end position="39"/>
    </location>
</feature>
<keyword evidence="1" id="KW-0472">Membrane</keyword>
<dbReference type="EMBL" id="JXJW01000007">
    <property type="protein sequence ID" value="PCS07301.1"/>
    <property type="molecule type" value="Genomic_DNA"/>
</dbReference>
<keyword evidence="3" id="KW-1185">Reference proteome</keyword>
<evidence type="ECO:0000313" key="3">
    <source>
        <dbReference type="Proteomes" id="UP000218282"/>
    </source>
</evidence>
<accession>A0A2A5S1F0</accession>
<proteinExistence type="predicted"/>